<dbReference type="Proteomes" id="UP000189701">
    <property type="component" value="Unplaced"/>
</dbReference>
<gene>
    <name evidence="2" type="primary">LOC104242140</name>
</gene>
<reference evidence="2" key="2">
    <citation type="submission" date="2025-08" db="UniProtKB">
        <authorList>
            <consortium name="RefSeq"/>
        </authorList>
    </citation>
    <scope>IDENTIFICATION</scope>
    <source>
        <tissue evidence="2">Leaf</tissue>
    </source>
</reference>
<evidence type="ECO:0000313" key="1">
    <source>
        <dbReference type="Proteomes" id="UP000189701"/>
    </source>
</evidence>
<dbReference type="RefSeq" id="XP_009795440.1">
    <property type="nucleotide sequence ID" value="XM_009797138.1"/>
</dbReference>
<accession>A0A1U7Y9D0</accession>
<dbReference type="AlphaFoldDB" id="A0A1U7Y9D0"/>
<organism evidence="1 2">
    <name type="scientific">Nicotiana sylvestris</name>
    <name type="common">Wood tobacco</name>
    <name type="synonym">South American tobacco</name>
    <dbReference type="NCBI Taxonomy" id="4096"/>
    <lineage>
        <taxon>Eukaryota</taxon>
        <taxon>Viridiplantae</taxon>
        <taxon>Streptophyta</taxon>
        <taxon>Embryophyta</taxon>
        <taxon>Tracheophyta</taxon>
        <taxon>Spermatophyta</taxon>
        <taxon>Magnoliopsida</taxon>
        <taxon>eudicotyledons</taxon>
        <taxon>Gunneridae</taxon>
        <taxon>Pentapetalae</taxon>
        <taxon>asterids</taxon>
        <taxon>lamiids</taxon>
        <taxon>Solanales</taxon>
        <taxon>Solanaceae</taxon>
        <taxon>Nicotianoideae</taxon>
        <taxon>Nicotianeae</taxon>
        <taxon>Nicotiana</taxon>
    </lineage>
</organism>
<evidence type="ECO:0000313" key="2">
    <source>
        <dbReference type="RefSeq" id="XP_009795440.1"/>
    </source>
</evidence>
<sequence>MTKKDSKAQMMRWALLLQEFDLEIVNWKVCEKQVANHLSHLEEEGRSRDGLEINDSFPDEQLLFVSVNSMPWFADIFNFLVTGIIPYEISSNQRKKLKWDNFLFFSATMNLIASTDTNKSNGCCLQTMVKQRGKGSKQGGRGESSR</sequence>
<proteinExistence type="predicted"/>
<name>A0A1U7Y9D0_NICSY</name>
<dbReference type="eggNOG" id="KOG0017">
    <property type="taxonomic scope" value="Eukaryota"/>
</dbReference>
<keyword evidence="1" id="KW-1185">Reference proteome</keyword>
<protein>
    <submittedName>
        <fullName evidence="2">Uncharacterized protein LOC104242140</fullName>
    </submittedName>
</protein>
<reference evidence="1" key="1">
    <citation type="journal article" date="2013" name="Genome Biol.">
        <title>Reference genomes and transcriptomes of Nicotiana sylvestris and Nicotiana tomentosiformis.</title>
        <authorList>
            <person name="Sierro N."/>
            <person name="Battey J.N."/>
            <person name="Ouadi S."/>
            <person name="Bovet L."/>
            <person name="Goepfert S."/>
            <person name="Bakaher N."/>
            <person name="Peitsch M.C."/>
            <person name="Ivanov N.V."/>
        </authorList>
    </citation>
    <scope>NUCLEOTIDE SEQUENCE [LARGE SCALE GENOMIC DNA]</scope>
</reference>